<dbReference type="PANTHER" id="PTHR45695:SF26">
    <property type="entry name" value="NEUROPEPTIDE CCHAMIDE-1 RECEPTOR"/>
    <property type="match status" value="1"/>
</dbReference>
<evidence type="ECO:0000256" key="2">
    <source>
        <dbReference type="ARBA" id="ARBA00010663"/>
    </source>
</evidence>
<keyword evidence="6 12" id="KW-0297">G-protein coupled receptor</keyword>
<dbReference type="PANTHER" id="PTHR45695">
    <property type="entry name" value="LEUCOKININ RECEPTOR-RELATED"/>
    <property type="match status" value="1"/>
</dbReference>
<keyword evidence="8" id="KW-1015">Disulfide bond</keyword>
<feature type="transmembrane region" description="Helical" evidence="13">
    <location>
        <begin position="223"/>
        <end position="244"/>
    </location>
</feature>
<accession>A0A0P4WB73</accession>
<keyword evidence="5 13" id="KW-1133">Transmembrane helix</keyword>
<keyword evidence="7 13" id="KW-0472">Membrane</keyword>
<dbReference type="GO" id="GO:0008188">
    <property type="term" value="F:neuropeptide receptor activity"/>
    <property type="evidence" value="ECO:0007669"/>
    <property type="project" value="TreeGrafter"/>
</dbReference>
<dbReference type="Pfam" id="PF00001">
    <property type="entry name" value="7tm_1"/>
    <property type="match status" value="1"/>
</dbReference>
<keyword evidence="9 12" id="KW-0675">Receptor</keyword>
<dbReference type="PROSITE" id="PS50262">
    <property type="entry name" value="G_PROTEIN_RECEP_F1_2"/>
    <property type="match status" value="1"/>
</dbReference>
<reference evidence="15" key="1">
    <citation type="submission" date="2015-09" db="EMBL/GenBank/DDBJ databases">
        <title>Scylla olivacea transcriptome.</title>
        <authorList>
            <person name="Ikhwanuddin M."/>
        </authorList>
    </citation>
    <scope>NUCLEOTIDE SEQUENCE</scope>
</reference>
<evidence type="ECO:0000256" key="8">
    <source>
        <dbReference type="ARBA" id="ARBA00023157"/>
    </source>
</evidence>
<evidence type="ECO:0000256" key="4">
    <source>
        <dbReference type="ARBA" id="ARBA00022692"/>
    </source>
</evidence>
<feature type="transmembrane region" description="Helical" evidence="13">
    <location>
        <begin position="53"/>
        <end position="78"/>
    </location>
</feature>
<evidence type="ECO:0000256" key="13">
    <source>
        <dbReference type="SAM" id="Phobius"/>
    </source>
</evidence>
<name>A0A0P4WB73_SCYOL</name>
<feature type="transmembrane region" description="Helical" evidence="13">
    <location>
        <begin position="90"/>
        <end position="114"/>
    </location>
</feature>
<dbReference type="AlphaFoldDB" id="A0A0P4WB73"/>
<comment type="subcellular location">
    <subcellularLocation>
        <location evidence="1">Cell membrane</location>
        <topology evidence="1">Multi-pass membrane protein</topology>
    </subcellularLocation>
</comment>
<protein>
    <recommendedName>
        <fullName evidence="14">G-protein coupled receptors family 1 profile domain-containing protein</fullName>
    </recommendedName>
</protein>
<evidence type="ECO:0000256" key="7">
    <source>
        <dbReference type="ARBA" id="ARBA00023136"/>
    </source>
</evidence>
<keyword evidence="3" id="KW-1003">Cell membrane</keyword>
<feature type="transmembrane region" description="Helical" evidence="13">
    <location>
        <begin position="279"/>
        <end position="303"/>
    </location>
</feature>
<evidence type="ECO:0000256" key="10">
    <source>
        <dbReference type="ARBA" id="ARBA00023180"/>
    </source>
</evidence>
<organism evidence="15">
    <name type="scientific">Scylla olivacea</name>
    <name type="common">Orange mud crab</name>
    <name type="synonym">Cancer olivacea</name>
    <dbReference type="NCBI Taxonomy" id="85551"/>
    <lineage>
        <taxon>Eukaryota</taxon>
        <taxon>Metazoa</taxon>
        <taxon>Ecdysozoa</taxon>
        <taxon>Arthropoda</taxon>
        <taxon>Crustacea</taxon>
        <taxon>Multicrustacea</taxon>
        <taxon>Malacostraca</taxon>
        <taxon>Eumalacostraca</taxon>
        <taxon>Eucarida</taxon>
        <taxon>Decapoda</taxon>
        <taxon>Pleocyemata</taxon>
        <taxon>Brachyura</taxon>
        <taxon>Eubrachyura</taxon>
        <taxon>Portunoidea</taxon>
        <taxon>Portunidae</taxon>
        <taxon>Portuninae</taxon>
        <taxon>Scylla</taxon>
    </lineage>
</organism>
<evidence type="ECO:0000256" key="12">
    <source>
        <dbReference type="RuleBase" id="RU000688"/>
    </source>
</evidence>
<dbReference type="SUPFAM" id="SSF81321">
    <property type="entry name" value="Family A G protein-coupled receptor-like"/>
    <property type="match status" value="1"/>
</dbReference>
<evidence type="ECO:0000313" key="15">
    <source>
        <dbReference type="EMBL" id="JAI64458.1"/>
    </source>
</evidence>
<evidence type="ECO:0000256" key="1">
    <source>
        <dbReference type="ARBA" id="ARBA00004651"/>
    </source>
</evidence>
<evidence type="ECO:0000256" key="9">
    <source>
        <dbReference type="ARBA" id="ARBA00023170"/>
    </source>
</evidence>
<dbReference type="EMBL" id="GDRN01066905">
    <property type="protein sequence ID" value="JAI64458.1"/>
    <property type="molecule type" value="Transcribed_RNA"/>
</dbReference>
<sequence>MAIPEERCGDEVGGSCGLSMEGVAVVNFTLGSASPTVSTEPPYYPIHERPETYIVPIVFLFIFVVGAVGNGTLVFLFCRYPNMRNVPNTYILSLALGDLLVVVFAVPFVSIIYITDTWPYGEPICRLSEFMRDVSIGVTVFTLTALSADRYLAIVDPVGRRAGAVARRSTVLVTAVIWGLSLLLAAPAALFSHLAEEQTGRGTIVICYPFHPWLGESYPRFNVIAKLIVYYLLPLFNISTFYLLMACHLMRASGALPGEAAQQQQQQQRARHVAARRKVARLVLAFVVIFAVCYFPNHVFMVWFYFNPNVEHDYNHFWNTFRWIGFCLGFFNSCVNPIALYCISGAFRKSFNKHLFCCLCPEEARGRTWTTLRLRSSDHNFHSTLRKTDHYDMSALNDKTAV</sequence>
<dbReference type="InterPro" id="IPR001556">
    <property type="entry name" value="Bombsn_rcpt-like"/>
</dbReference>
<dbReference type="PROSITE" id="PS00237">
    <property type="entry name" value="G_PROTEIN_RECEP_F1_1"/>
    <property type="match status" value="1"/>
</dbReference>
<dbReference type="InterPro" id="IPR000276">
    <property type="entry name" value="GPCR_Rhodpsn"/>
</dbReference>
<dbReference type="PRINTS" id="PR00358">
    <property type="entry name" value="BOMBESINR"/>
</dbReference>
<keyword evidence="4 12" id="KW-0812">Transmembrane</keyword>
<feature type="transmembrane region" description="Helical" evidence="13">
    <location>
        <begin position="323"/>
        <end position="343"/>
    </location>
</feature>
<keyword evidence="10" id="KW-0325">Glycoprotein</keyword>
<evidence type="ECO:0000256" key="11">
    <source>
        <dbReference type="ARBA" id="ARBA00023224"/>
    </source>
</evidence>
<dbReference type="GO" id="GO:0005886">
    <property type="term" value="C:plasma membrane"/>
    <property type="evidence" value="ECO:0007669"/>
    <property type="project" value="UniProtKB-SubCell"/>
</dbReference>
<feature type="transmembrane region" description="Helical" evidence="13">
    <location>
        <begin position="172"/>
        <end position="191"/>
    </location>
</feature>
<keyword evidence="11 12" id="KW-0807">Transducer</keyword>
<proteinExistence type="inferred from homology"/>
<comment type="similarity">
    <text evidence="2 12">Belongs to the G-protein coupled receptor 1 family.</text>
</comment>
<evidence type="ECO:0000256" key="6">
    <source>
        <dbReference type="ARBA" id="ARBA00023040"/>
    </source>
</evidence>
<feature type="domain" description="G-protein coupled receptors family 1 profile" evidence="14">
    <location>
        <begin position="69"/>
        <end position="340"/>
    </location>
</feature>
<dbReference type="SMART" id="SM01381">
    <property type="entry name" value="7TM_GPCR_Srsx"/>
    <property type="match status" value="1"/>
</dbReference>
<evidence type="ECO:0000256" key="5">
    <source>
        <dbReference type="ARBA" id="ARBA00022989"/>
    </source>
</evidence>
<evidence type="ECO:0000256" key="3">
    <source>
        <dbReference type="ARBA" id="ARBA00022475"/>
    </source>
</evidence>
<evidence type="ECO:0000259" key="14">
    <source>
        <dbReference type="PROSITE" id="PS50262"/>
    </source>
</evidence>
<dbReference type="InterPro" id="IPR017452">
    <property type="entry name" value="GPCR_Rhodpsn_7TM"/>
</dbReference>
<dbReference type="PRINTS" id="PR00237">
    <property type="entry name" value="GPCRRHODOPSN"/>
</dbReference>
<dbReference type="Gene3D" id="1.20.1070.10">
    <property type="entry name" value="Rhodopsin 7-helix transmembrane proteins"/>
    <property type="match status" value="1"/>
</dbReference>